<feature type="compositionally biased region" description="Basic residues" evidence="1">
    <location>
        <begin position="12"/>
        <end position="24"/>
    </location>
</feature>
<evidence type="ECO:0000313" key="3">
    <source>
        <dbReference type="Proteomes" id="UP000219514"/>
    </source>
</evidence>
<name>A0A285EIM9_9ACTN</name>
<proteinExistence type="predicted"/>
<feature type="region of interest" description="Disordered" evidence="1">
    <location>
        <begin position="1"/>
        <end position="47"/>
    </location>
</feature>
<evidence type="ECO:0000313" key="2">
    <source>
        <dbReference type="EMBL" id="SNX97861.1"/>
    </source>
</evidence>
<evidence type="ECO:0000256" key="1">
    <source>
        <dbReference type="SAM" id="MobiDB-lite"/>
    </source>
</evidence>
<gene>
    <name evidence="2" type="ORF">SAMN06893097_108227</name>
</gene>
<feature type="compositionally biased region" description="Basic and acidic residues" evidence="1">
    <location>
        <begin position="1"/>
        <end position="11"/>
    </location>
</feature>
<accession>A0A285EIM9</accession>
<protein>
    <submittedName>
        <fullName evidence="2">Uncharacterized protein</fullName>
    </submittedName>
</protein>
<dbReference type="AlphaFoldDB" id="A0A285EIM9"/>
<sequence length="47" mass="5256">MTDKSPHDAHSAKKSGKALKAKRSERREKGQAAAQMQRLMHPRKQSG</sequence>
<dbReference type="EMBL" id="OBDO01000008">
    <property type="protein sequence ID" value="SNX97861.1"/>
    <property type="molecule type" value="Genomic_DNA"/>
</dbReference>
<organism evidence="2 3">
    <name type="scientific">Geodermatophilus sabuli</name>
    <dbReference type="NCBI Taxonomy" id="1564158"/>
    <lineage>
        <taxon>Bacteria</taxon>
        <taxon>Bacillati</taxon>
        <taxon>Actinomycetota</taxon>
        <taxon>Actinomycetes</taxon>
        <taxon>Geodermatophilales</taxon>
        <taxon>Geodermatophilaceae</taxon>
        <taxon>Geodermatophilus</taxon>
    </lineage>
</organism>
<keyword evidence="3" id="KW-1185">Reference proteome</keyword>
<reference evidence="2 3" key="1">
    <citation type="submission" date="2017-09" db="EMBL/GenBank/DDBJ databases">
        <authorList>
            <person name="Ehlers B."/>
            <person name="Leendertz F.H."/>
        </authorList>
    </citation>
    <scope>NUCLEOTIDE SEQUENCE [LARGE SCALE GENOMIC DNA]</scope>
    <source>
        <strain evidence="2 3">DSM 46844</strain>
    </source>
</reference>
<dbReference type="Proteomes" id="UP000219514">
    <property type="component" value="Unassembled WGS sequence"/>
</dbReference>
<dbReference type="RefSeq" id="WP_172442507.1">
    <property type="nucleotide sequence ID" value="NZ_JACHXB010000007.1"/>
</dbReference>